<evidence type="ECO:0000313" key="1">
    <source>
        <dbReference type="EMBL" id="MEQ2270018.1"/>
    </source>
</evidence>
<gene>
    <name evidence="1" type="ORF">XENORESO_013690</name>
</gene>
<proteinExistence type="predicted"/>
<protein>
    <submittedName>
        <fullName evidence="1">Uncharacterized protein</fullName>
    </submittedName>
</protein>
<accession>A0ABV0WK66</accession>
<reference evidence="1 2" key="1">
    <citation type="submission" date="2021-06" db="EMBL/GenBank/DDBJ databases">
        <authorList>
            <person name="Palmer J.M."/>
        </authorList>
    </citation>
    <scope>NUCLEOTIDE SEQUENCE [LARGE SCALE GENOMIC DNA]</scope>
    <source>
        <strain evidence="1 2">XR_2019</strain>
        <tissue evidence="1">Muscle</tissue>
    </source>
</reference>
<sequence>ISAEFQRITTLNLEPKFMAMLDIYTPKLLSLFQSKKGAAGERQRAQMSVLLQSGIPIQQTREVVIQCLISHLGEDADALFKDFE</sequence>
<name>A0ABV0WK66_9TELE</name>
<organism evidence="1 2">
    <name type="scientific">Xenotaenia resolanae</name>
    <dbReference type="NCBI Taxonomy" id="208358"/>
    <lineage>
        <taxon>Eukaryota</taxon>
        <taxon>Metazoa</taxon>
        <taxon>Chordata</taxon>
        <taxon>Craniata</taxon>
        <taxon>Vertebrata</taxon>
        <taxon>Euteleostomi</taxon>
        <taxon>Actinopterygii</taxon>
        <taxon>Neopterygii</taxon>
        <taxon>Teleostei</taxon>
        <taxon>Neoteleostei</taxon>
        <taxon>Acanthomorphata</taxon>
        <taxon>Ovalentaria</taxon>
        <taxon>Atherinomorphae</taxon>
        <taxon>Cyprinodontiformes</taxon>
        <taxon>Goodeidae</taxon>
        <taxon>Xenotaenia</taxon>
    </lineage>
</organism>
<feature type="non-terminal residue" evidence="1">
    <location>
        <position position="1"/>
    </location>
</feature>
<evidence type="ECO:0000313" key="2">
    <source>
        <dbReference type="Proteomes" id="UP001444071"/>
    </source>
</evidence>
<dbReference type="EMBL" id="JAHRIM010054334">
    <property type="protein sequence ID" value="MEQ2270018.1"/>
    <property type="molecule type" value="Genomic_DNA"/>
</dbReference>
<dbReference type="Proteomes" id="UP001444071">
    <property type="component" value="Unassembled WGS sequence"/>
</dbReference>
<keyword evidence="2" id="KW-1185">Reference proteome</keyword>
<comment type="caution">
    <text evidence="1">The sequence shown here is derived from an EMBL/GenBank/DDBJ whole genome shotgun (WGS) entry which is preliminary data.</text>
</comment>
<feature type="non-terminal residue" evidence="1">
    <location>
        <position position="84"/>
    </location>
</feature>